<dbReference type="CDD" id="cd07023">
    <property type="entry name" value="S49_Sppa_N_C"/>
    <property type="match status" value="1"/>
</dbReference>
<dbReference type="SUPFAM" id="SSF52096">
    <property type="entry name" value="ClpP/crotonase"/>
    <property type="match status" value="2"/>
</dbReference>
<dbReference type="Proteomes" id="UP000704762">
    <property type="component" value="Unassembled WGS sequence"/>
</dbReference>
<proteinExistence type="inferred from homology"/>
<dbReference type="GO" id="GO:0008233">
    <property type="term" value="F:peptidase activity"/>
    <property type="evidence" value="ECO:0007669"/>
    <property type="project" value="UniProtKB-KW"/>
</dbReference>
<protein>
    <submittedName>
        <fullName evidence="8">Protease-4</fullName>
        <ecNumber evidence="8">3.4.21.-</ecNumber>
    </submittedName>
</protein>
<feature type="domain" description="Peptidase S49" evidence="7">
    <location>
        <begin position="83"/>
        <end position="236"/>
    </location>
</feature>
<dbReference type="GO" id="GO:0006508">
    <property type="term" value="P:proteolysis"/>
    <property type="evidence" value="ECO:0007669"/>
    <property type="project" value="UniProtKB-KW"/>
</dbReference>
<evidence type="ECO:0000313" key="9">
    <source>
        <dbReference type="Proteomes" id="UP000704762"/>
    </source>
</evidence>
<evidence type="ECO:0000256" key="6">
    <source>
        <dbReference type="ARBA" id="ARBA00023136"/>
    </source>
</evidence>
<dbReference type="EMBL" id="JAFBCF010000001">
    <property type="protein sequence ID" value="MBM7798814.1"/>
    <property type="molecule type" value="Genomic_DNA"/>
</dbReference>
<name>A0ABS2RLL8_9ACTN</name>
<dbReference type="Pfam" id="PF01343">
    <property type="entry name" value="Peptidase_S49"/>
    <property type="match status" value="2"/>
</dbReference>
<dbReference type="PIRSF" id="PIRSF001217">
    <property type="entry name" value="Protease_4_SppA"/>
    <property type="match status" value="1"/>
</dbReference>
<dbReference type="PANTHER" id="PTHR33209:SF1">
    <property type="entry name" value="PEPTIDASE S49 DOMAIN-CONTAINING PROTEIN"/>
    <property type="match status" value="1"/>
</dbReference>
<comment type="subcellular location">
    <subcellularLocation>
        <location evidence="1">Membrane</location>
    </subcellularLocation>
</comment>
<keyword evidence="5" id="KW-0720">Serine protease</keyword>
<organism evidence="8 9">
    <name type="scientific">Microlunatus panaciterrae</name>
    <dbReference type="NCBI Taxonomy" id="400768"/>
    <lineage>
        <taxon>Bacteria</taxon>
        <taxon>Bacillati</taxon>
        <taxon>Actinomycetota</taxon>
        <taxon>Actinomycetes</taxon>
        <taxon>Propionibacteriales</taxon>
        <taxon>Propionibacteriaceae</taxon>
        <taxon>Microlunatus</taxon>
    </lineage>
</organism>
<dbReference type="InterPro" id="IPR047272">
    <property type="entry name" value="S49_SppA_C"/>
</dbReference>
<reference evidence="8 9" key="1">
    <citation type="submission" date="2021-01" db="EMBL/GenBank/DDBJ databases">
        <title>Sequencing the genomes of 1000 actinobacteria strains.</title>
        <authorList>
            <person name="Klenk H.-P."/>
        </authorList>
    </citation>
    <scope>NUCLEOTIDE SEQUENCE [LARGE SCALE GENOMIC DNA]</scope>
    <source>
        <strain evidence="8 9">DSM 18662</strain>
    </source>
</reference>
<keyword evidence="9" id="KW-1185">Reference proteome</keyword>
<dbReference type="Gene3D" id="3.90.226.10">
    <property type="entry name" value="2-enoyl-CoA Hydratase, Chain A, domain 1"/>
    <property type="match status" value="2"/>
</dbReference>
<evidence type="ECO:0000256" key="3">
    <source>
        <dbReference type="ARBA" id="ARBA00022670"/>
    </source>
</evidence>
<comment type="similarity">
    <text evidence="2">Belongs to the peptidase S49 family.</text>
</comment>
<dbReference type="InterPro" id="IPR004635">
    <property type="entry name" value="Pept_S49_SppA"/>
</dbReference>
<gene>
    <name evidence="8" type="ORF">JOE57_001735</name>
</gene>
<dbReference type="RefSeq" id="WP_204917313.1">
    <property type="nucleotide sequence ID" value="NZ_BAAAQP010000002.1"/>
</dbReference>
<accession>A0ABS2RLL8</accession>
<evidence type="ECO:0000313" key="8">
    <source>
        <dbReference type="EMBL" id="MBM7798814.1"/>
    </source>
</evidence>
<evidence type="ECO:0000256" key="1">
    <source>
        <dbReference type="ARBA" id="ARBA00004370"/>
    </source>
</evidence>
<comment type="caution">
    <text evidence="8">The sequence shown here is derived from an EMBL/GenBank/DDBJ whole genome shotgun (WGS) entry which is preliminary data.</text>
</comment>
<dbReference type="InterPro" id="IPR047217">
    <property type="entry name" value="S49_SppA_67K_type_N"/>
</dbReference>
<evidence type="ECO:0000259" key="7">
    <source>
        <dbReference type="Pfam" id="PF01343"/>
    </source>
</evidence>
<dbReference type="InterPro" id="IPR004634">
    <property type="entry name" value="Pept_S49_pIV"/>
</dbReference>
<dbReference type="InterPro" id="IPR029045">
    <property type="entry name" value="ClpP/crotonase-like_dom_sf"/>
</dbReference>
<keyword evidence="3 8" id="KW-0645">Protease</keyword>
<evidence type="ECO:0000256" key="4">
    <source>
        <dbReference type="ARBA" id="ARBA00022801"/>
    </source>
</evidence>
<evidence type="ECO:0000256" key="2">
    <source>
        <dbReference type="ARBA" id="ARBA00008683"/>
    </source>
</evidence>
<keyword evidence="6" id="KW-0472">Membrane</keyword>
<sequence length="546" mass="58518">MPVLPGHRPPLLLELDLTTLPVAPDPDDPLARLRARARRQLRPTLRALHEAADDRRVVGLVAKVGGALPWAAMQELRLAVRAFAASGKPTVAWAESFGEGSRDLAAYMLASAFDEIWLQPGGGVGLLGVGVETTFLRGALDRLGIEPQLEQRHEYKNAADRVMRTGFTPAHRESLERLAESVFTDAVDAIAAGRGLAAARVRELADTGPRTAAEARAVGLVDRLGYRDTVYAELRSRLPARTELLFADRWRPRRRPAMPPRHRGHVALVEVRGSIVAGVTRRGATGRQVGSDSVCAELRAAAGDERVRAVVLHIDSPGGSAVASDTIWRDVCRVRELGTPVVVSMGEAAASGGYYIACPADVIVALPATLTGSIGVFGGKLVVHDLLERVGLTTGTVEQGERALMFSPRRGFRDDERARLAATIDAVYDDFVTKVAEGRRRTVAEIEAVARGRVWTGRDALRVGLVDELGGLRDAVRIARSLAGLPEEAPVLRALHVPMLARLGRPKNSDDPRARVGAAWPDLSEVAAALGVPAGAALRMPAISLR</sequence>
<feature type="domain" description="Peptidase S49" evidence="7">
    <location>
        <begin position="337"/>
        <end position="485"/>
    </location>
</feature>
<dbReference type="PANTHER" id="PTHR33209">
    <property type="entry name" value="PROTEASE 4"/>
    <property type="match status" value="1"/>
</dbReference>
<dbReference type="EC" id="3.4.21.-" evidence="8"/>
<keyword evidence="4 8" id="KW-0378">Hydrolase</keyword>
<dbReference type="NCBIfam" id="TIGR00706">
    <property type="entry name" value="SppA_dom"/>
    <property type="match status" value="1"/>
</dbReference>
<dbReference type="CDD" id="cd07018">
    <property type="entry name" value="S49_SppA_67K_type"/>
    <property type="match status" value="1"/>
</dbReference>
<dbReference type="InterPro" id="IPR002142">
    <property type="entry name" value="Peptidase_S49"/>
</dbReference>
<dbReference type="Gene3D" id="6.20.330.10">
    <property type="match status" value="1"/>
</dbReference>
<evidence type="ECO:0000256" key="5">
    <source>
        <dbReference type="ARBA" id="ARBA00022825"/>
    </source>
</evidence>